<dbReference type="InterPro" id="IPR017896">
    <property type="entry name" value="4Fe4S_Fe-S-bd"/>
</dbReference>
<dbReference type="InterPro" id="IPR004453">
    <property type="entry name" value="QueG"/>
</dbReference>
<dbReference type="PROSITE" id="PS00198">
    <property type="entry name" value="4FE4S_FER_1"/>
    <property type="match status" value="1"/>
</dbReference>
<evidence type="ECO:0000256" key="1">
    <source>
        <dbReference type="ARBA" id="ARBA00022485"/>
    </source>
</evidence>
<dbReference type="Gene3D" id="3.30.70.20">
    <property type="match status" value="1"/>
</dbReference>
<reference evidence="3" key="1">
    <citation type="submission" date="2018-05" db="EMBL/GenBank/DDBJ databases">
        <authorList>
            <person name="Lanie J.A."/>
            <person name="Ng W.-L."/>
            <person name="Kazmierczak K.M."/>
            <person name="Andrzejewski T.M."/>
            <person name="Davidsen T.M."/>
            <person name="Wayne K.J."/>
            <person name="Tettelin H."/>
            <person name="Glass J.I."/>
            <person name="Rusch D."/>
            <person name="Podicherti R."/>
            <person name="Tsui H.-C.T."/>
            <person name="Winkler M.E."/>
        </authorList>
    </citation>
    <scope>NUCLEOTIDE SEQUENCE</scope>
</reference>
<feature type="domain" description="4Fe-4S ferredoxin-type" evidence="2">
    <location>
        <begin position="125"/>
        <end position="156"/>
    </location>
</feature>
<organism evidence="3">
    <name type="scientific">marine metagenome</name>
    <dbReference type="NCBI Taxonomy" id="408172"/>
    <lineage>
        <taxon>unclassified sequences</taxon>
        <taxon>metagenomes</taxon>
        <taxon>ecological metagenomes</taxon>
    </lineage>
</organism>
<dbReference type="PROSITE" id="PS51379">
    <property type="entry name" value="4FE4S_FER_2"/>
    <property type="match status" value="1"/>
</dbReference>
<keyword evidence="1" id="KW-0004">4Fe-4S</keyword>
<dbReference type="PANTHER" id="PTHR30002">
    <property type="entry name" value="EPOXYQUEUOSINE REDUCTASE"/>
    <property type="match status" value="1"/>
</dbReference>
<sequence length="297" mass="32080">MQFTYRNPERSTDPQRTLSGARSLVVGALHTPAPRLQSTAPSEARVAAYARDDHYGELRAALREMAELLVDQGWQARVVADDNALVDREAAVRAGIGWYGKNANVLLPGRGSWFVLGSVVTDAPLPPSTEPVRDGCGTCDRCMSACPTGAIVEPGVVDARRCLAWLVQAPGSIPVEFRQAVGDRLYGCDDCQEVCPIGHGERSEAGHESPSGADVPAIWVLEASDSDLLDRFGRWYIADRDPRYLRRNALVVLGNATDEDPLVDALLQRFAGSPDPMLGEHAAWALARRATGKLVAP</sequence>
<dbReference type="AlphaFoldDB" id="A0A381RXK3"/>
<dbReference type="GO" id="GO:0008616">
    <property type="term" value="P:tRNA queuosine(34) biosynthetic process"/>
    <property type="evidence" value="ECO:0007669"/>
    <property type="project" value="InterPro"/>
</dbReference>
<gene>
    <name evidence="3" type="ORF">METZ01_LOCUS48683</name>
</gene>
<keyword evidence="1" id="KW-0408">Iron</keyword>
<keyword evidence="1" id="KW-0479">Metal-binding</keyword>
<dbReference type="NCBIfam" id="TIGR00276">
    <property type="entry name" value="tRNA epoxyqueuosine(34) reductase QueG"/>
    <property type="match status" value="1"/>
</dbReference>
<dbReference type="InterPro" id="IPR017900">
    <property type="entry name" value="4Fe4S_Fe_S_CS"/>
</dbReference>
<dbReference type="SUPFAM" id="SSF54862">
    <property type="entry name" value="4Fe-4S ferredoxins"/>
    <property type="match status" value="1"/>
</dbReference>
<accession>A0A381RXK3</accession>
<keyword evidence="1" id="KW-0411">Iron-sulfur</keyword>
<dbReference type="GO" id="GO:0051539">
    <property type="term" value="F:4 iron, 4 sulfur cluster binding"/>
    <property type="evidence" value="ECO:0007669"/>
    <property type="project" value="UniProtKB-KW"/>
</dbReference>
<evidence type="ECO:0000313" key="3">
    <source>
        <dbReference type="EMBL" id="SUZ95829.1"/>
    </source>
</evidence>
<dbReference type="EMBL" id="UINC01002358">
    <property type="protein sequence ID" value="SUZ95829.1"/>
    <property type="molecule type" value="Genomic_DNA"/>
</dbReference>
<name>A0A381RXK3_9ZZZZ</name>
<evidence type="ECO:0000259" key="2">
    <source>
        <dbReference type="PROSITE" id="PS51379"/>
    </source>
</evidence>
<dbReference type="GO" id="GO:0052693">
    <property type="term" value="F:epoxyqueuosine reductase activity"/>
    <property type="evidence" value="ECO:0007669"/>
    <property type="project" value="TreeGrafter"/>
</dbReference>
<dbReference type="Pfam" id="PF13484">
    <property type="entry name" value="Fer4_16"/>
    <property type="match status" value="1"/>
</dbReference>
<dbReference type="PANTHER" id="PTHR30002:SF4">
    <property type="entry name" value="EPOXYQUEUOSINE REDUCTASE"/>
    <property type="match status" value="1"/>
</dbReference>
<proteinExistence type="predicted"/>
<protein>
    <recommendedName>
        <fullName evidence="2">4Fe-4S ferredoxin-type domain-containing protein</fullName>
    </recommendedName>
</protein>